<dbReference type="EMBL" id="BARU01038468">
    <property type="protein sequence ID" value="GAH84994.1"/>
    <property type="molecule type" value="Genomic_DNA"/>
</dbReference>
<protein>
    <submittedName>
        <fullName evidence="1">Uncharacterized protein</fullName>
    </submittedName>
</protein>
<reference evidence="1" key="1">
    <citation type="journal article" date="2014" name="Front. Microbiol.">
        <title>High frequency of phylogenetically diverse reductive dehalogenase-homologous genes in deep subseafloor sedimentary metagenomes.</title>
        <authorList>
            <person name="Kawai M."/>
            <person name="Futagami T."/>
            <person name="Toyoda A."/>
            <person name="Takaki Y."/>
            <person name="Nishi S."/>
            <person name="Hori S."/>
            <person name="Arai W."/>
            <person name="Tsubouchi T."/>
            <person name="Morono Y."/>
            <person name="Uchiyama I."/>
            <person name="Ito T."/>
            <person name="Fujiyama A."/>
            <person name="Inagaki F."/>
            <person name="Takami H."/>
        </authorList>
    </citation>
    <scope>NUCLEOTIDE SEQUENCE</scope>
    <source>
        <strain evidence="1">Expedition CK06-06</strain>
    </source>
</reference>
<proteinExistence type="predicted"/>
<name>X1K419_9ZZZZ</name>
<sequence>MRKKIPGEIKEKKCLICKEKFTYRVHGGDVAPKTCGKWKCVQEWTFGKK</sequence>
<dbReference type="AlphaFoldDB" id="X1K419"/>
<comment type="caution">
    <text evidence="1">The sequence shown here is derived from an EMBL/GenBank/DDBJ whole genome shotgun (WGS) entry which is preliminary data.</text>
</comment>
<gene>
    <name evidence="1" type="ORF">S03H2_59791</name>
</gene>
<organism evidence="1">
    <name type="scientific">marine sediment metagenome</name>
    <dbReference type="NCBI Taxonomy" id="412755"/>
    <lineage>
        <taxon>unclassified sequences</taxon>
        <taxon>metagenomes</taxon>
        <taxon>ecological metagenomes</taxon>
    </lineage>
</organism>
<accession>X1K419</accession>
<feature type="non-terminal residue" evidence="1">
    <location>
        <position position="49"/>
    </location>
</feature>
<evidence type="ECO:0000313" key="1">
    <source>
        <dbReference type="EMBL" id="GAH84994.1"/>
    </source>
</evidence>